<evidence type="ECO:0000313" key="4">
    <source>
        <dbReference type="Proteomes" id="UP000189777"/>
    </source>
</evidence>
<feature type="transmembrane region" description="Helical" evidence="2">
    <location>
        <begin position="7"/>
        <end position="25"/>
    </location>
</feature>
<feature type="region of interest" description="Disordered" evidence="1">
    <location>
        <begin position="56"/>
        <end position="79"/>
    </location>
</feature>
<feature type="transmembrane region" description="Helical" evidence="2">
    <location>
        <begin position="31"/>
        <end position="48"/>
    </location>
</feature>
<protein>
    <submittedName>
        <fullName evidence="3">Uncharacterized protein</fullName>
    </submittedName>
</protein>
<dbReference type="EMBL" id="FUZQ01000001">
    <property type="protein sequence ID" value="SKC41258.1"/>
    <property type="molecule type" value="Genomic_DNA"/>
</dbReference>
<gene>
    <name evidence="3" type="ORF">SAMN04324258_0793</name>
</gene>
<keyword evidence="2" id="KW-0472">Membrane</keyword>
<dbReference type="RefSeq" id="WP_079571196.1">
    <property type="nucleotide sequence ID" value="NZ_FUZQ01000001.1"/>
</dbReference>
<proteinExistence type="predicted"/>
<keyword evidence="2" id="KW-1133">Transmembrane helix</keyword>
<sequence length="79" mass="9123">MRKVRWASVWTVLGACVVALAMLGVVLRGKVWAWIPFFLAAGVAVREIRYLQRDRRPADAGFDERRRGEPDDGRGRRRR</sequence>
<evidence type="ECO:0000313" key="3">
    <source>
        <dbReference type="EMBL" id="SKC41258.1"/>
    </source>
</evidence>
<organism evidence="3 4">
    <name type="scientific">Krasilnikoviella flava</name>
    <dbReference type="NCBI Taxonomy" id="526729"/>
    <lineage>
        <taxon>Bacteria</taxon>
        <taxon>Bacillati</taxon>
        <taxon>Actinomycetota</taxon>
        <taxon>Actinomycetes</taxon>
        <taxon>Micrococcales</taxon>
        <taxon>Promicromonosporaceae</taxon>
        <taxon>Krasilnikoviella</taxon>
    </lineage>
</organism>
<keyword evidence="4" id="KW-1185">Reference proteome</keyword>
<dbReference type="PROSITE" id="PS51257">
    <property type="entry name" value="PROKAR_LIPOPROTEIN"/>
    <property type="match status" value="1"/>
</dbReference>
<keyword evidence="2" id="KW-0812">Transmembrane</keyword>
<reference evidence="3 4" key="1">
    <citation type="submission" date="2017-02" db="EMBL/GenBank/DDBJ databases">
        <authorList>
            <person name="Peterson S.W."/>
        </authorList>
    </citation>
    <scope>NUCLEOTIDE SEQUENCE [LARGE SCALE GENOMIC DNA]</scope>
    <source>
        <strain evidence="3 4">DSM 21481</strain>
    </source>
</reference>
<dbReference type="AlphaFoldDB" id="A0A1T5IQI5"/>
<accession>A0A1T5IQI5</accession>
<evidence type="ECO:0000256" key="2">
    <source>
        <dbReference type="SAM" id="Phobius"/>
    </source>
</evidence>
<evidence type="ECO:0000256" key="1">
    <source>
        <dbReference type="SAM" id="MobiDB-lite"/>
    </source>
</evidence>
<name>A0A1T5IQI5_9MICO</name>
<dbReference type="Proteomes" id="UP000189777">
    <property type="component" value="Unassembled WGS sequence"/>
</dbReference>
<dbReference type="OrthoDB" id="5149872at2"/>
<dbReference type="STRING" id="526729.SAMN04324258_0793"/>